<reference evidence="3 4" key="2">
    <citation type="submission" date="2017-12" db="EMBL/GenBank/DDBJ databases">
        <title>Genome sequence of Rhizobium sullae HCNT1 isolated from Sulla coronaria nodules and featuring peculiar denitrification phenotypes.</title>
        <authorList>
            <person name="De Diego-Diaz B."/>
            <person name="Treu L."/>
            <person name="Campanaro S."/>
            <person name="Da Silva Duarte V."/>
            <person name="Basaglia M."/>
            <person name="Favaro L."/>
            <person name="Casella S."/>
            <person name="Squartini A."/>
        </authorList>
    </citation>
    <scope>NUCLEOTIDE SEQUENCE [LARGE SCALE GENOMIC DNA]</scope>
    <source>
        <strain evidence="3 4">HCNT1</strain>
    </source>
</reference>
<name>A0A2N0CYQ5_RHISU</name>
<dbReference type="Proteomes" id="UP000232164">
    <property type="component" value="Unassembled WGS sequence"/>
</dbReference>
<dbReference type="PRINTS" id="PR00081">
    <property type="entry name" value="GDHRDH"/>
</dbReference>
<dbReference type="PROSITE" id="PS00061">
    <property type="entry name" value="ADH_SHORT"/>
    <property type="match status" value="1"/>
</dbReference>
<dbReference type="RefSeq" id="WP_100773267.1">
    <property type="nucleotide sequence ID" value="NZ_PIQN01000036.1"/>
</dbReference>
<organism evidence="3 4">
    <name type="scientific">Rhizobium sullae</name>
    <name type="common">Rhizobium hedysari</name>
    <dbReference type="NCBI Taxonomy" id="50338"/>
    <lineage>
        <taxon>Bacteria</taxon>
        <taxon>Pseudomonadati</taxon>
        <taxon>Pseudomonadota</taxon>
        <taxon>Alphaproteobacteria</taxon>
        <taxon>Hyphomicrobiales</taxon>
        <taxon>Rhizobiaceae</taxon>
        <taxon>Rhizobium/Agrobacterium group</taxon>
        <taxon>Rhizobium</taxon>
    </lineage>
</organism>
<accession>A0A2N0CYQ5</accession>
<dbReference type="SUPFAM" id="SSF51735">
    <property type="entry name" value="NAD(P)-binding Rossmann-fold domains"/>
    <property type="match status" value="1"/>
</dbReference>
<reference evidence="3 4" key="1">
    <citation type="submission" date="2017-11" db="EMBL/GenBank/DDBJ databases">
        <authorList>
            <person name="Han C.G."/>
        </authorList>
    </citation>
    <scope>NUCLEOTIDE SEQUENCE [LARGE SCALE GENOMIC DNA]</scope>
    <source>
        <strain evidence="3 4">HCNT1</strain>
    </source>
</reference>
<comment type="similarity">
    <text evidence="1">Belongs to the short-chain dehydrogenases/reductases (SDR) family.</text>
</comment>
<dbReference type="PRINTS" id="PR00080">
    <property type="entry name" value="SDRFAMILY"/>
</dbReference>
<comment type="caution">
    <text evidence="3">The sequence shown here is derived from an EMBL/GenBank/DDBJ whole genome shotgun (WGS) entry which is preliminary data.</text>
</comment>
<dbReference type="PANTHER" id="PTHR42760">
    <property type="entry name" value="SHORT-CHAIN DEHYDROGENASES/REDUCTASES FAMILY MEMBER"/>
    <property type="match status" value="1"/>
</dbReference>
<dbReference type="Pfam" id="PF13561">
    <property type="entry name" value="adh_short_C2"/>
    <property type="match status" value="1"/>
</dbReference>
<dbReference type="InterPro" id="IPR020904">
    <property type="entry name" value="Sc_DH/Rdtase_CS"/>
</dbReference>
<dbReference type="GO" id="GO:0016616">
    <property type="term" value="F:oxidoreductase activity, acting on the CH-OH group of donors, NAD or NADP as acceptor"/>
    <property type="evidence" value="ECO:0007669"/>
    <property type="project" value="TreeGrafter"/>
</dbReference>
<evidence type="ECO:0000313" key="3">
    <source>
        <dbReference type="EMBL" id="PKA38967.1"/>
    </source>
</evidence>
<dbReference type="Gene3D" id="3.40.50.720">
    <property type="entry name" value="NAD(P)-binding Rossmann-like Domain"/>
    <property type="match status" value="1"/>
</dbReference>
<evidence type="ECO:0000256" key="1">
    <source>
        <dbReference type="ARBA" id="ARBA00006484"/>
    </source>
</evidence>
<dbReference type="AlphaFoldDB" id="A0A2N0CYQ5"/>
<evidence type="ECO:0000256" key="2">
    <source>
        <dbReference type="ARBA" id="ARBA00023002"/>
    </source>
</evidence>
<dbReference type="InterPro" id="IPR036291">
    <property type="entry name" value="NAD(P)-bd_dom_sf"/>
</dbReference>
<gene>
    <name evidence="3" type="ORF">CWR43_35385</name>
</gene>
<dbReference type="FunFam" id="3.40.50.720:FF:000084">
    <property type="entry name" value="Short-chain dehydrogenase reductase"/>
    <property type="match status" value="1"/>
</dbReference>
<protein>
    <submittedName>
        <fullName evidence="3">Gluconate 5-dehydrogenase</fullName>
    </submittedName>
</protein>
<dbReference type="EMBL" id="PIQN01000036">
    <property type="protein sequence ID" value="PKA38967.1"/>
    <property type="molecule type" value="Genomic_DNA"/>
</dbReference>
<proteinExistence type="inferred from homology"/>
<evidence type="ECO:0000313" key="4">
    <source>
        <dbReference type="Proteomes" id="UP000232164"/>
    </source>
</evidence>
<dbReference type="NCBIfam" id="NF005711">
    <property type="entry name" value="PRK07523.1"/>
    <property type="match status" value="1"/>
</dbReference>
<keyword evidence="2" id="KW-0560">Oxidoreductase</keyword>
<dbReference type="InterPro" id="IPR002347">
    <property type="entry name" value="SDR_fam"/>
</dbReference>
<sequence length="271" mass="28084">MTSASIQHKRGHAAAQKGIELFDLSGKRALITGSSQGIGFSLAQGLAAAGAEIVLNGRDSGKLAAAAGVMSAAGTTPQTLLFDATDANAVRAAIDGFEQSTGPIDILVNNAGMQHRGPLEEFDPEMFELLMRTNVSSAFNVGQAVARHMIARGRGKIINIASIQTALARPGIAPYTASKGALGNLTKGMATDWARHGLAVNAIAPGYFDTPLNAALVADAEFSSWIGRRTPAGRWGRLEELTGACIFLASDASSYVNGHILYVDGGMSACL</sequence>
<dbReference type="PANTHER" id="PTHR42760:SF5">
    <property type="entry name" value="2-DEHYDRO-3-DEOXY-D-GLUCONATE 5-DEHYDROGENASE"/>
    <property type="match status" value="1"/>
</dbReference>